<dbReference type="Pfam" id="PF09948">
    <property type="entry name" value="PpoB2"/>
    <property type="match status" value="1"/>
</dbReference>
<feature type="transmembrane region" description="Helical" evidence="1">
    <location>
        <begin position="110"/>
        <end position="129"/>
    </location>
</feature>
<dbReference type="EMBL" id="JH692063">
    <property type="protein sequence ID" value="EIP87319.1"/>
    <property type="molecule type" value="Genomic_DNA"/>
</dbReference>
<dbReference type="Proteomes" id="UP000004682">
    <property type="component" value="Unassembled WGS sequence"/>
</dbReference>
<organism evidence="2 3">
    <name type="scientific">Burkholderia humptydooensis MSMB43</name>
    <dbReference type="NCBI Taxonomy" id="441157"/>
    <lineage>
        <taxon>Bacteria</taxon>
        <taxon>Pseudomonadati</taxon>
        <taxon>Pseudomonadota</taxon>
        <taxon>Betaproteobacteria</taxon>
        <taxon>Burkholderiales</taxon>
        <taxon>Burkholderiaceae</taxon>
        <taxon>Burkholderia</taxon>
        <taxon>pseudomallei group</taxon>
    </lineage>
</organism>
<feature type="transmembrane region" description="Helical" evidence="1">
    <location>
        <begin position="250"/>
        <end position="272"/>
    </location>
</feature>
<evidence type="ECO:0000256" key="1">
    <source>
        <dbReference type="SAM" id="Phobius"/>
    </source>
</evidence>
<keyword evidence="1" id="KW-0812">Transmembrane</keyword>
<evidence type="ECO:0000313" key="3">
    <source>
        <dbReference type="Proteomes" id="UP000004682"/>
    </source>
</evidence>
<protein>
    <recommendedName>
        <fullName evidence="4">Metal-binding integral membrane protein</fullName>
    </recommendedName>
</protein>
<sequence length="273" mass="29620">MRIHEARIVMNATSSRRVFVPLAIASIVAAWGALWMWGSSPYARFLHPVDWSATNLAGLCRLIPAGGAIVPAVLHVAAWLLMIVAMMLPTVLPLLRTFERLTAARPDRSRLMLLVVLGYLAAWSAFGLVVHAGDAGLHALARRTPWLAWHGWLVGAIVLTLAGGYQFSPLKYRCLDKCRSPLMFVSEQWRGRHPRRDSFALGMRHGLFCVGCCWMLMCLMFVVGAGSVGWMLAIGAAMSAEKNLPHGRRLSAPLGVALLGWAASIAAAGLGAM</sequence>
<reference evidence="3" key="1">
    <citation type="journal article" date="2012" name="J. Bacteriol.">
        <title>Revised Genome Sequence of Burkholderia thailandensis MSMB43 with Improved Annotation.</title>
        <authorList>
            <person name="Zhuo Y."/>
            <person name="Liu L."/>
            <person name="Wang Q."/>
            <person name="Liu X."/>
            <person name="Ren B."/>
            <person name="Liu M."/>
            <person name="Ni P."/>
            <person name="Cheng Y.Q."/>
            <person name="Zhang L."/>
        </authorList>
    </citation>
    <scope>NUCLEOTIDE SEQUENCE [LARGE SCALE GENOMIC DNA]</scope>
    <source>
        <strain evidence="3">MSMB43</strain>
    </source>
</reference>
<accession>A0ABN0G524</accession>
<keyword evidence="1" id="KW-0472">Membrane</keyword>
<evidence type="ECO:0000313" key="2">
    <source>
        <dbReference type="EMBL" id="EIP87319.1"/>
    </source>
</evidence>
<keyword evidence="1" id="KW-1133">Transmembrane helix</keyword>
<dbReference type="InterPro" id="IPR018688">
    <property type="entry name" value="PpoB2-like"/>
</dbReference>
<gene>
    <name evidence="2" type="ORF">A33K_15336</name>
</gene>
<feature type="transmembrane region" description="Helical" evidence="1">
    <location>
        <begin position="76"/>
        <end position="98"/>
    </location>
</feature>
<proteinExistence type="predicted"/>
<feature type="transmembrane region" description="Helical" evidence="1">
    <location>
        <begin position="205"/>
        <end position="238"/>
    </location>
</feature>
<keyword evidence="3" id="KW-1185">Reference proteome</keyword>
<evidence type="ECO:0008006" key="4">
    <source>
        <dbReference type="Google" id="ProtNLM"/>
    </source>
</evidence>
<name>A0ABN0G524_9BURK</name>
<feature type="transmembrane region" description="Helical" evidence="1">
    <location>
        <begin position="149"/>
        <end position="167"/>
    </location>
</feature>
<feature type="transmembrane region" description="Helical" evidence="1">
    <location>
        <begin position="20"/>
        <end position="38"/>
    </location>
</feature>